<evidence type="ECO:0000256" key="2">
    <source>
        <dbReference type="ARBA" id="ARBA00022884"/>
    </source>
</evidence>
<dbReference type="GO" id="GO:0006412">
    <property type="term" value="P:translation"/>
    <property type="evidence" value="ECO:0007669"/>
    <property type="project" value="InterPro"/>
</dbReference>
<dbReference type="Pfam" id="PF14693">
    <property type="entry name" value="Ribosomal_TL5_C"/>
    <property type="match status" value="1"/>
</dbReference>
<accession>A0A0F9L123</accession>
<protein>
    <submittedName>
        <fullName evidence="7">Uncharacterized protein</fullName>
    </submittedName>
</protein>
<gene>
    <name evidence="7" type="ORF">LCGC14_1570080</name>
</gene>
<name>A0A0F9L123_9ZZZZ</name>
<dbReference type="PANTHER" id="PTHR33284">
    <property type="entry name" value="RIBOSOMAL PROTEIN L25/GLN-TRNA SYNTHETASE, ANTI-CODON-BINDING DOMAIN-CONTAINING PROTEIN"/>
    <property type="match status" value="1"/>
</dbReference>
<comment type="caution">
    <text evidence="7">The sequence shown here is derived from an EMBL/GenBank/DDBJ whole genome shotgun (WGS) entry which is preliminary data.</text>
</comment>
<evidence type="ECO:0000259" key="6">
    <source>
        <dbReference type="Pfam" id="PF14693"/>
    </source>
</evidence>
<evidence type="ECO:0000259" key="5">
    <source>
        <dbReference type="Pfam" id="PF01386"/>
    </source>
</evidence>
<dbReference type="InterPro" id="IPR029751">
    <property type="entry name" value="Ribosomal_L25_dom"/>
</dbReference>
<feature type="domain" description="Large ribosomal subunit protein bL25 L25" evidence="5">
    <location>
        <begin position="6"/>
        <end position="92"/>
    </location>
</feature>
<dbReference type="Gene3D" id="2.40.240.10">
    <property type="entry name" value="Ribosomal Protein L25, Chain P"/>
    <property type="match status" value="1"/>
</dbReference>
<keyword evidence="1" id="KW-0699">rRNA-binding</keyword>
<feature type="domain" description="Large ribosomal subunit protein bL25 beta" evidence="6">
    <location>
        <begin position="101"/>
        <end position="182"/>
    </location>
</feature>
<dbReference type="AlphaFoldDB" id="A0A0F9L123"/>
<keyword evidence="3" id="KW-0689">Ribosomal protein</keyword>
<reference evidence="7" key="1">
    <citation type="journal article" date="2015" name="Nature">
        <title>Complex archaea that bridge the gap between prokaryotes and eukaryotes.</title>
        <authorList>
            <person name="Spang A."/>
            <person name="Saw J.H."/>
            <person name="Jorgensen S.L."/>
            <person name="Zaremba-Niedzwiedzka K."/>
            <person name="Martijn J."/>
            <person name="Lind A.E."/>
            <person name="van Eijk R."/>
            <person name="Schleper C."/>
            <person name="Guy L."/>
            <person name="Ettema T.J."/>
        </authorList>
    </citation>
    <scope>NUCLEOTIDE SEQUENCE</scope>
</reference>
<dbReference type="HAMAP" id="MF_01334">
    <property type="entry name" value="Ribosomal_bL25_CTC"/>
    <property type="match status" value="1"/>
</dbReference>
<dbReference type="SUPFAM" id="SSF50715">
    <property type="entry name" value="Ribosomal protein L25-like"/>
    <property type="match status" value="1"/>
</dbReference>
<dbReference type="InterPro" id="IPR020056">
    <property type="entry name" value="Rbsml_bL25/Gln-tRNA_synth_N"/>
</dbReference>
<proteinExistence type="inferred from homology"/>
<dbReference type="InterPro" id="IPR001021">
    <property type="entry name" value="Ribosomal_bL25_long"/>
</dbReference>
<evidence type="ECO:0000313" key="7">
    <source>
        <dbReference type="EMBL" id="KKM27903.1"/>
    </source>
</evidence>
<keyword evidence="2" id="KW-0694">RNA-binding</keyword>
<evidence type="ECO:0000256" key="4">
    <source>
        <dbReference type="ARBA" id="ARBA00023274"/>
    </source>
</evidence>
<dbReference type="InterPro" id="IPR037121">
    <property type="entry name" value="Ribosomal_bL25_C"/>
</dbReference>
<sequence>MDFIELDAKERNKIGKSSSRQLRVEGLVPAILYGNSEEPKALQVKNRDVAKLIQNGNRNAVLKLTGLKGEVTAIIKDIQREHTKDFFLHLDLLRVAMDTEIDTALAVELIGESEGVKLGGVLQQNLRELHIRALPKDIPEKYELDVSELEIGSAIKIEDLKNIPGVEVTDNLEEVVVSVVTPTELKEEEIAPA</sequence>
<dbReference type="CDD" id="cd00495">
    <property type="entry name" value="Ribosomal_L25_TL5_CTC"/>
    <property type="match status" value="1"/>
</dbReference>
<dbReference type="InterPro" id="IPR020930">
    <property type="entry name" value="Ribosomal_uL5_bac-type"/>
</dbReference>
<dbReference type="GO" id="GO:0022625">
    <property type="term" value="C:cytosolic large ribosomal subunit"/>
    <property type="evidence" value="ECO:0007669"/>
    <property type="project" value="TreeGrafter"/>
</dbReference>
<dbReference type="GO" id="GO:0003735">
    <property type="term" value="F:structural constituent of ribosome"/>
    <property type="evidence" value="ECO:0007669"/>
    <property type="project" value="InterPro"/>
</dbReference>
<dbReference type="Gene3D" id="2.170.120.20">
    <property type="entry name" value="Ribosomal protein L25, beta domain"/>
    <property type="match status" value="1"/>
</dbReference>
<evidence type="ECO:0000256" key="3">
    <source>
        <dbReference type="ARBA" id="ARBA00022980"/>
    </source>
</evidence>
<dbReference type="NCBIfam" id="TIGR00731">
    <property type="entry name" value="bL25_bact_ctc"/>
    <property type="match status" value="1"/>
</dbReference>
<evidence type="ECO:0000256" key="1">
    <source>
        <dbReference type="ARBA" id="ARBA00022730"/>
    </source>
</evidence>
<keyword evidence="4" id="KW-0687">Ribonucleoprotein</keyword>
<feature type="non-terminal residue" evidence="7">
    <location>
        <position position="193"/>
    </location>
</feature>
<dbReference type="GO" id="GO:0008097">
    <property type="term" value="F:5S rRNA binding"/>
    <property type="evidence" value="ECO:0007669"/>
    <property type="project" value="InterPro"/>
</dbReference>
<dbReference type="EMBL" id="LAZR01012235">
    <property type="protein sequence ID" value="KKM27903.1"/>
    <property type="molecule type" value="Genomic_DNA"/>
</dbReference>
<dbReference type="InterPro" id="IPR020057">
    <property type="entry name" value="Ribosomal_bL25_b-dom"/>
</dbReference>
<dbReference type="PANTHER" id="PTHR33284:SF1">
    <property type="entry name" value="RIBOSOMAL PROTEIN L25_GLN-TRNA SYNTHETASE, ANTI-CODON-BINDING DOMAIN-CONTAINING PROTEIN"/>
    <property type="match status" value="1"/>
</dbReference>
<dbReference type="Pfam" id="PF01386">
    <property type="entry name" value="Ribosomal_L25p"/>
    <property type="match status" value="1"/>
</dbReference>
<organism evidence="7">
    <name type="scientific">marine sediment metagenome</name>
    <dbReference type="NCBI Taxonomy" id="412755"/>
    <lineage>
        <taxon>unclassified sequences</taxon>
        <taxon>metagenomes</taxon>
        <taxon>ecological metagenomes</taxon>
    </lineage>
</organism>
<dbReference type="InterPro" id="IPR011035">
    <property type="entry name" value="Ribosomal_bL25/Gln-tRNA_synth"/>
</dbReference>